<accession>A0ABS5NY08</accession>
<sequence>MALEKSPCKSEARLNTIPDLTIKETLHSEYDVLIIPGGDLRPIAYANELFEWVKNFAKLGKVIGAICSGVYVLAKSGVLKDIPYTVTLSKEQRNFLNCFDEEKFSYEPLVKEKNIITAQGHAYVDFGIQLNKMIRDVRDESIDFYIGKRNHYMEMDD</sequence>
<feature type="domain" description="DJ-1/PfpI" evidence="1">
    <location>
        <begin position="3"/>
        <end position="130"/>
    </location>
</feature>
<dbReference type="InterPro" id="IPR002818">
    <property type="entry name" value="DJ-1/PfpI"/>
</dbReference>
<dbReference type="PANTHER" id="PTHR48094">
    <property type="entry name" value="PROTEIN/NUCLEIC ACID DEGLYCASE DJ-1-RELATED"/>
    <property type="match status" value="1"/>
</dbReference>
<evidence type="ECO:0000313" key="2">
    <source>
        <dbReference type="EMBL" id="MBS4191988.1"/>
    </source>
</evidence>
<protein>
    <submittedName>
        <fullName evidence="2">DJ-1/PfpI family protein</fullName>
    </submittedName>
</protein>
<dbReference type="InterPro" id="IPR050325">
    <property type="entry name" value="Prot/Nucl_acid_deglycase"/>
</dbReference>
<comment type="caution">
    <text evidence="2">The sequence shown here is derived from an EMBL/GenBank/DDBJ whole genome shotgun (WGS) entry which is preliminary data.</text>
</comment>
<evidence type="ECO:0000259" key="1">
    <source>
        <dbReference type="Pfam" id="PF01965"/>
    </source>
</evidence>
<dbReference type="InterPro" id="IPR029062">
    <property type="entry name" value="Class_I_gatase-like"/>
</dbReference>
<proteinExistence type="predicted"/>
<keyword evidence="3" id="KW-1185">Reference proteome</keyword>
<evidence type="ECO:0000313" key="3">
    <source>
        <dbReference type="Proteomes" id="UP000681027"/>
    </source>
</evidence>
<dbReference type="Gene3D" id="3.40.50.880">
    <property type="match status" value="1"/>
</dbReference>
<dbReference type="Proteomes" id="UP000681027">
    <property type="component" value="Unassembled WGS sequence"/>
</dbReference>
<dbReference type="EMBL" id="JAGYPM010000004">
    <property type="protein sequence ID" value="MBS4191988.1"/>
    <property type="molecule type" value="Genomic_DNA"/>
</dbReference>
<organism evidence="2 3">
    <name type="scientific">Cytobacillus citreus</name>
    <dbReference type="NCBI Taxonomy" id="2833586"/>
    <lineage>
        <taxon>Bacteria</taxon>
        <taxon>Bacillati</taxon>
        <taxon>Bacillota</taxon>
        <taxon>Bacilli</taxon>
        <taxon>Bacillales</taxon>
        <taxon>Bacillaceae</taxon>
        <taxon>Cytobacillus</taxon>
    </lineage>
</organism>
<gene>
    <name evidence="2" type="ORF">KHA94_17625</name>
</gene>
<dbReference type="PANTHER" id="PTHR48094:SF12">
    <property type="entry name" value="PARKINSON DISEASE PROTEIN 7 HOMOLOG"/>
    <property type="match status" value="1"/>
</dbReference>
<dbReference type="SUPFAM" id="SSF52317">
    <property type="entry name" value="Class I glutamine amidotransferase-like"/>
    <property type="match status" value="1"/>
</dbReference>
<dbReference type="Pfam" id="PF01965">
    <property type="entry name" value="DJ-1_PfpI"/>
    <property type="match status" value="1"/>
</dbReference>
<name>A0ABS5NY08_9BACI</name>
<reference evidence="2 3" key="1">
    <citation type="submission" date="2021-05" db="EMBL/GenBank/DDBJ databases">
        <title>Novel Bacillus species.</title>
        <authorList>
            <person name="Liu G."/>
        </authorList>
    </citation>
    <scope>NUCLEOTIDE SEQUENCE [LARGE SCALE GENOMIC DNA]</scope>
    <source>
        <strain evidence="2 3">FJAT-49705</strain>
    </source>
</reference>